<dbReference type="GO" id="GO:0003677">
    <property type="term" value="F:DNA binding"/>
    <property type="evidence" value="ECO:0007669"/>
    <property type="project" value="UniProtKB-KW"/>
</dbReference>
<dbReference type="PANTHER" id="PTHR30349:SF41">
    <property type="entry name" value="INTEGRASE_RECOMBINASE PROTEIN MJ0367-RELATED"/>
    <property type="match status" value="1"/>
</dbReference>
<dbReference type="Proteomes" id="UP000051677">
    <property type="component" value="Unassembled WGS sequence"/>
</dbReference>
<dbReference type="PANTHER" id="PTHR30349">
    <property type="entry name" value="PHAGE INTEGRASE-RELATED"/>
    <property type="match status" value="1"/>
</dbReference>
<dbReference type="InterPro" id="IPR002104">
    <property type="entry name" value="Integrase_catalytic"/>
</dbReference>
<keyword evidence="2" id="KW-0238">DNA-binding</keyword>
<evidence type="ECO:0000256" key="3">
    <source>
        <dbReference type="ARBA" id="ARBA00023172"/>
    </source>
</evidence>
<protein>
    <recommendedName>
        <fullName evidence="4">Tyr recombinase domain-containing protein</fullName>
    </recommendedName>
</protein>
<dbReference type="InterPro" id="IPR013762">
    <property type="entry name" value="Integrase-like_cat_sf"/>
</dbReference>
<dbReference type="InterPro" id="IPR011010">
    <property type="entry name" value="DNA_brk_join_enz"/>
</dbReference>
<name>A0A0Q2XEU5_MYCGO</name>
<comment type="caution">
    <text evidence="5">The sequence shown here is derived from an EMBL/GenBank/DDBJ whole genome shotgun (WGS) entry which is preliminary data.</text>
</comment>
<dbReference type="AlphaFoldDB" id="A0A0Q2XEU5"/>
<comment type="similarity">
    <text evidence="1">Belongs to the 'phage' integrase family.</text>
</comment>
<sequence>MAAVRSEFRNDVMEFAPEDPVFGTAECRVSGCERAARGRGLCQGHLQRWNNQGRPDLDRFAASTDSRWRRQQPNQQCRVPGCGYGSARGGMCGLHAQRWERAGRPDLDAWLAEPQPFKRPAAGATCRIPHCELWPQATSPFCQTHTNTWKVNGRPDIDEFADRFATITSLAGEVIRLDRLTGQLKLEMQYVLQRRHDDRQGKLTPDVVMRAVRTLADAGVGSLLDHDEDDWHERTRLPINDSCARGFLGYACRVIADLAEAGGWEAEYPRDVWRMRRLGHDGDRTLRFAGIGQPWLRDLAKRWVRWRLSTGLGLEAGGGRPVVVLTRFAGFLADIGVERIDQVDRSVLERYLADLRGDSLRAQRRGAHIGLLNRFFAAVRQHRWDTALPADAMFFPEDYPKREERLPRALAEHVMAQLEDPHNLARFADPAHRLITIILMRCGLRITDALRLRSDCVVTDAEGAPYLRYLNHKMKRDALVPIDEQVRELIAAHRICTAQRWPSGTPGLFPRPTKNIDGAHPIGSPTYRMALLRWLSVCDVRDEHGEQVHLTPHQWRHTLGTRLINRDVPQEVVRRILDHDSAQMTGHYARLHDTTVRRHWEAARKVDIHGATITFDPSGPIAEAAWAKQRLGRATQALPNGYCGLPVQQSCPHANACLTCPMFLTTGEFLPQHRQQRQQTLQLITAAEARGQQRIAEMNRQVLRNLDNIITTLDNPEQEKAKHAD</sequence>
<keyword evidence="3" id="KW-0233">DNA recombination</keyword>
<evidence type="ECO:0000259" key="4">
    <source>
        <dbReference type="PROSITE" id="PS51898"/>
    </source>
</evidence>
<dbReference type="GO" id="GO:0015074">
    <property type="term" value="P:DNA integration"/>
    <property type="evidence" value="ECO:0007669"/>
    <property type="project" value="InterPro"/>
</dbReference>
<evidence type="ECO:0000256" key="2">
    <source>
        <dbReference type="ARBA" id="ARBA00023125"/>
    </source>
</evidence>
<evidence type="ECO:0000313" key="6">
    <source>
        <dbReference type="Proteomes" id="UP000051677"/>
    </source>
</evidence>
<dbReference type="RefSeq" id="WP_055577387.1">
    <property type="nucleotide sequence ID" value="NZ_LKTM01000069.1"/>
</dbReference>
<evidence type="ECO:0000313" key="5">
    <source>
        <dbReference type="EMBL" id="KQH79740.1"/>
    </source>
</evidence>
<accession>A0A0Q2XEU5</accession>
<dbReference type="PROSITE" id="PS51898">
    <property type="entry name" value="TYR_RECOMBINASE"/>
    <property type="match status" value="1"/>
</dbReference>
<feature type="domain" description="Tyr recombinase" evidence="4">
    <location>
        <begin position="401"/>
        <end position="601"/>
    </location>
</feature>
<dbReference type="GO" id="GO:0006310">
    <property type="term" value="P:DNA recombination"/>
    <property type="evidence" value="ECO:0007669"/>
    <property type="project" value="UniProtKB-KW"/>
</dbReference>
<organism evidence="5 6">
    <name type="scientific">Mycobacterium gordonae</name>
    <dbReference type="NCBI Taxonomy" id="1778"/>
    <lineage>
        <taxon>Bacteria</taxon>
        <taxon>Bacillati</taxon>
        <taxon>Actinomycetota</taxon>
        <taxon>Actinomycetes</taxon>
        <taxon>Mycobacteriales</taxon>
        <taxon>Mycobacteriaceae</taxon>
        <taxon>Mycobacterium</taxon>
    </lineage>
</organism>
<dbReference type="InterPro" id="IPR050090">
    <property type="entry name" value="Tyrosine_recombinase_XerCD"/>
</dbReference>
<dbReference type="SUPFAM" id="SSF56349">
    <property type="entry name" value="DNA breaking-rejoining enzymes"/>
    <property type="match status" value="1"/>
</dbReference>
<dbReference type="Gene3D" id="1.10.443.10">
    <property type="entry name" value="Intergrase catalytic core"/>
    <property type="match status" value="1"/>
</dbReference>
<reference evidence="5 6" key="1">
    <citation type="submission" date="2015-10" db="EMBL/GenBank/DDBJ databases">
        <title>Mycobacterium gordonae draft genome assembly.</title>
        <authorList>
            <person name="Ustinova V."/>
            <person name="Smirnova T."/>
            <person name="Blagodatskikh K."/>
            <person name="Varlamov D."/>
            <person name="Larionova E."/>
            <person name="Chernousova L."/>
        </authorList>
    </citation>
    <scope>NUCLEOTIDE SEQUENCE [LARGE SCALE GENOMIC DNA]</scope>
    <source>
        <strain evidence="5 6">CTRI 14-8773</strain>
    </source>
</reference>
<proteinExistence type="inferred from homology"/>
<dbReference type="Pfam" id="PF00589">
    <property type="entry name" value="Phage_integrase"/>
    <property type="match status" value="1"/>
</dbReference>
<gene>
    <name evidence="5" type="ORF">AO501_04255</name>
</gene>
<dbReference type="EMBL" id="LKTM01000069">
    <property type="protein sequence ID" value="KQH79740.1"/>
    <property type="molecule type" value="Genomic_DNA"/>
</dbReference>
<evidence type="ECO:0000256" key="1">
    <source>
        <dbReference type="ARBA" id="ARBA00008857"/>
    </source>
</evidence>
<dbReference type="OrthoDB" id="8421690at2"/>